<dbReference type="EMBL" id="JAHRIQ010019131">
    <property type="protein sequence ID" value="MEQ2227328.1"/>
    <property type="molecule type" value="Genomic_DNA"/>
</dbReference>
<comment type="caution">
    <text evidence="1">The sequence shown here is derived from an EMBL/GenBank/DDBJ whole genome shotgun (WGS) entry which is preliminary data.</text>
</comment>
<reference evidence="1 2" key="1">
    <citation type="submission" date="2021-06" db="EMBL/GenBank/DDBJ databases">
        <authorList>
            <person name="Palmer J.M."/>
        </authorList>
    </citation>
    <scope>NUCLEOTIDE SEQUENCE [LARGE SCALE GENOMIC DNA]</scope>
    <source>
        <strain evidence="2">if_2019</strain>
        <tissue evidence="1">Muscle</tissue>
    </source>
</reference>
<accession>A0ABV0T368</accession>
<evidence type="ECO:0000313" key="2">
    <source>
        <dbReference type="Proteomes" id="UP001482620"/>
    </source>
</evidence>
<sequence>MQNRWSRQSPEEQQLRLEARVCLNYAQPSNFIATCPVAVKSGSLSVTTKILAGGFSKNNLSWFTLSSSIILNKGSYHLLALVDSGCKQNLSNLLKDRGITTTNLPPPVCVSALDRAGLGPKNSPGIFDHGGPP</sequence>
<evidence type="ECO:0000313" key="1">
    <source>
        <dbReference type="EMBL" id="MEQ2227328.1"/>
    </source>
</evidence>
<name>A0ABV0T368_9TELE</name>
<dbReference type="Proteomes" id="UP001482620">
    <property type="component" value="Unassembled WGS sequence"/>
</dbReference>
<gene>
    <name evidence="1" type="ORF">ILYODFUR_036607</name>
</gene>
<organism evidence="1 2">
    <name type="scientific">Ilyodon furcidens</name>
    <name type="common">goldbreast splitfin</name>
    <dbReference type="NCBI Taxonomy" id="33524"/>
    <lineage>
        <taxon>Eukaryota</taxon>
        <taxon>Metazoa</taxon>
        <taxon>Chordata</taxon>
        <taxon>Craniata</taxon>
        <taxon>Vertebrata</taxon>
        <taxon>Euteleostomi</taxon>
        <taxon>Actinopterygii</taxon>
        <taxon>Neopterygii</taxon>
        <taxon>Teleostei</taxon>
        <taxon>Neoteleostei</taxon>
        <taxon>Acanthomorphata</taxon>
        <taxon>Ovalentaria</taxon>
        <taxon>Atherinomorphae</taxon>
        <taxon>Cyprinodontiformes</taxon>
        <taxon>Goodeidae</taxon>
        <taxon>Ilyodon</taxon>
    </lineage>
</organism>
<protein>
    <submittedName>
        <fullName evidence="1">Uncharacterized protein</fullName>
    </submittedName>
</protein>
<keyword evidence="2" id="KW-1185">Reference proteome</keyword>
<proteinExistence type="predicted"/>